<accession>H1SDA2</accession>
<reference evidence="2 3" key="1">
    <citation type="journal article" date="2012" name="J. Bacteriol.">
        <title>De Novo Genome Project of Cupriavidus basilensis OR16.</title>
        <authorList>
            <person name="Cserhati M."/>
            <person name="Kriszt B."/>
            <person name="Szoboszlay S."/>
            <person name="Toth A."/>
            <person name="Szabo I."/>
            <person name="Tancsics A."/>
            <person name="Nagy I."/>
            <person name="Horvath B."/>
            <person name="Nagy I."/>
            <person name="Kukolya J."/>
        </authorList>
    </citation>
    <scope>NUCLEOTIDE SEQUENCE [LARGE SCALE GENOMIC DNA]</scope>
    <source>
        <strain evidence="2 3">OR16</strain>
    </source>
</reference>
<evidence type="ECO:0000256" key="1">
    <source>
        <dbReference type="SAM" id="MobiDB-lite"/>
    </source>
</evidence>
<dbReference type="Proteomes" id="UP000005808">
    <property type="component" value="Unassembled WGS sequence"/>
</dbReference>
<protein>
    <submittedName>
        <fullName evidence="2">Isochorismatase hydrolase</fullName>
    </submittedName>
</protein>
<dbReference type="PATRIC" id="fig|1127483.3.peg.6211"/>
<sequence length="68" mass="7486">MTLGAVMKLVKEHSGAYGMGVDYAYTVAHKAAQRTATPHESSRPWRHADSARRGTRPAAAESFSRRQD</sequence>
<name>H1SDA2_9BURK</name>
<dbReference type="GO" id="GO:0016787">
    <property type="term" value="F:hydrolase activity"/>
    <property type="evidence" value="ECO:0007669"/>
    <property type="project" value="UniProtKB-KW"/>
</dbReference>
<dbReference type="AlphaFoldDB" id="H1SDA2"/>
<feature type="region of interest" description="Disordered" evidence="1">
    <location>
        <begin position="31"/>
        <end position="68"/>
    </location>
</feature>
<feature type="compositionally biased region" description="Basic and acidic residues" evidence="1">
    <location>
        <begin position="40"/>
        <end position="52"/>
    </location>
</feature>
<evidence type="ECO:0000313" key="2">
    <source>
        <dbReference type="EMBL" id="EHP39471.1"/>
    </source>
</evidence>
<dbReference type="EMBL" id="AHJE01000090">
    <property type="protein sequence ID" value="EHP39471.1"/>
    <property type="molecule type" value="Genomic_DNA"/>
</dbReference>
<gene>
    <name evidence="2" type="ORF">OR16_31139</name>
</gene>
<comment type="caution">
    <text evidence="2">The sequence shown here is derived from an EMBL/GenBank/DDBJ whole genome shotgun (WGS) entry which is preliminary data.</text>
</comment>
<keyword evidence="2" id="KW-0378">Hydrolase</keyword>
<organism evidence="2 3">
    <name type="scientific">Cupriavidus basilensis OR16</name>
    <dbReference type="NCBI Taxonomy" id="1127483"/>
    <lineage>
        <taxon>Bacteria</taxon>
        <taxon>Pseudomonadati</taxon>
        <taxon>Pseudomonadota</taxon>
        <taxon>Betaproteobacteria</taxon>
        <taxon>Burkholderiales</taxon>
        <taxon>Burkholderiaceae</taxon>
        <taxon>Cupriavidus</taxon>
    </lineage>
</organism>
<proteinExistence type="predicted"/>
<evidence type="ECO:0000313" key="3">
    <source>
        <dbReference type="Proteomes" id="UP000005808"/>
    </source>
</evidence>